<reference evidence="1 2" key="1">
    <citation type="submission" date="2020-01" db="EMBL/GenBank/DDBJ databases">
        <title>Patterns of diversity and host range of bacteriophage communities associated with bean-nodulatin bacteria.</title>
        <authorList>
            <person name="Vann Cauwenberghe J."/>
            <person name="Santamaria R.I."/>
            <person name="Bustos P."/>
            <person name="Juarez S."/>
            <person name="Gonzalez V."/>
        </authorList>
    </citation>
    <scope>NUCLEOTIDE SEQUENCE [LARGE SCALE GENOMIC DNA]</scope>
</reference>
<name>A0A7S5R5G9_9CAUD</name>
<dbReference type="EMBL" id="MN988521">
    <property type="protein sequence ID" value="QIG71442.1"/>
    <property type="molecule type" value="Genomic_DNA"/>
</dbReference>
<protein>
    <submittedName>
        <fullName evidence="1">Uncharacterized protein</fullName>
    </submittedName>
</protein>
<evidence type="ECO:0000313" key="1">
    <source>
        <dbReference type="EMBL" id="QIG71442.1"/>
    </source>
</evidence>
<evidence type="ECO:0000313" key="2">
    <source>
        <dbReference type="Proteomes" id="UP000629603"/>
    </source>
</evidence>
<accession>A0A7S5R5G9</accession>
<gene>
    <name evidence="1" type="ORF">EVB93_355</name>
</gene>
<organism evidence="1 2">
    <name type="scientific">Rhizobium phage RHph_TM30</name>
    <dbReference type="NCBI Taxonomy" id="2509764"/>
    <lineage>
        <taxon>Viruses</taxon>
        <taxon>Duplodnaviria</taxon>
        <taxon>Heunggongvirae</taxon>
        <taxon>Uroviricota</taxon>
        <taxon>Caudoviricetes</taxon>
        <taxon>Kleczkowskaviridae</taxon>
        <taxon>Cuauhnahuacvirus</taxon>
        <taxon>Cuauhnahuacvirus TM30</taxon>
    </lineage>
</organism>
<sequence length="230" mass="24900">MSNNYNVVDASGNMKTFRSIETGGIHVHQHVPSTPDGVPVSETNPLNVTIGENELIRTKANLTSWIDYSRAINTTNSMVVDTNFNRSGLTFQNLSQQNVMAINFDSPATLGAGSIILPPYALYEMPSYMINPGKMYVYGTTGDQFTCKESNLTILYTPTSLSFDGSSSFTAVAGQSTFNGSFLNKIVMVWVNGMKIVAGTDYVIEATLITFTPALTLGDVVDVVVFSEST</sequence>
<dbReference type="Proteomes" id="UP000629603">
    <property type="component" value="Segment"/>
</dbReference>
<proteinExistence type="predicted"/>
<keyword evidence="2" id="KW-1185">Reference proteome</keyword>